<dbReference type="Proteomes" id="UP001198901">
    <property type="component" value="Unassembled WGS sequence"/>
</dbReference>
<keyword evidence="1" id="KW-1133">Transmembrane helix</keyword>
<keyword evidence="3" id="KW-1185">Reference proteome</keyword>
<protein>
    <recommendedName>
        <fullName evidence="4">DUF3137 domain-containing protein</fullName>
    </recommendedName>
</protein>
<gene>
    <name evidence="2" type="ORF">LBU54_06355</name>
</gene>
<sequence length="187" mass="21302">MSNQSLKYGSLGIVLVKFSLLYVLLLFLASLAGHGIYDFISGNAFDYHSIATSLLFAIVVSSITAFIYRNMIKDIFSFLTTEHIEIPHNRNISKVVMASKSFQIDNLIATLQDMGMLITYLNRDKNIIKMRQRLIFLNGCGALLYYNKNTEELTLISFSLFENTLNDYSKKVKQFSQKLNNKLSLQS</sequence>
<feature type="transmembrane region" description="Helical" evidence="1">
    <location>
        <begin position="49"/>
        <end position="68"/>
    </location>
</feature>
<evidence type="ECO:0000313" key="3">
    <source>
        <dbReference type="Proteomes" id="UP001198901"/>
    </source>
</evidence>
<feature type="transmembrane region" description="Helical" evidence="1">
    <location>
        <begin position="12"/>
        <end position="37"/>
    </location>
</feature>
<organism evidence="2 3">
    <name type="scientific">Winogradskyella alexanderae</name>
    <dbReference type="NCBI Taxonomy" id="2877123"/>
    <lineage>
        <taxon>Bacteria</taxon>
        <taxon>Pseudomonadati</taxon>
        <taxon>Bacteroidota</taxon>
        <taxon>Flavobacteriia</taxon>
        <taxon>Flavobacteriales</taxon>
        <taxon>Flavobacteriaceae</taxon>
        <taxon>Winogradskyella</taxon>
    </lineage>
</organism>
<evidence type="ECO:0008006" key="4">
    <source>
        <dbReference type="Google" id="ProtNLM"/>
    </source>
</evidence>
<accession>A0ABS7XQC3</accession>
<reference evidence="3" key="1">
    <citation type="submission" date="2023-07" db="EMBL/GenBank/DDBJ databases">
        <authorList>
            <person name="Yue Y."/>
        </authorList>
    </citation>
    <scope>NUCLEOTIDE SEQUENCE [LARGE SCALE GENOMIC DNA]</scope>
    <source>
        <strain evidence="3">D23</strain>
    </source>
</reference>
<name>A0ABS7XQC3_9FLAO</name>
<dbReference type="EMBL" id="JAIUJR010000003">
    <property type="protein sequence ID" value="MCA0132200.1"/>
    <property type="molecule type" value="Genomic_DNA"/>
</dbReference>
<evidence type="ECO:0000313" key="2">
    <source>
        <dbReference type="EMBL" id="MCA0132200.1"/>
    </source>
</evidence>
<evidence type="ECO:0000256" key="1">
    <source>
        <dbReference type="SAM" id="Phobius"/>
    </source>
</evidence>
<keyword evidence="1" id="KW-0812">Transmembrane</keyword>
<dbReference type="RefSeq" id="WP_224527402.1">
    <property type="nucleotide sequence ID" value="NZ_JAIUJR010000003.1"/>
</dbReference>
<proteinExistence type="predicted"/>
<comment type="caution">
    <text evidence="2">The sequence shown here is derived from an EMBL/GenBank/DDBJ whole genome shotgun (WGS) entry which is preliminary data.</text>
</comment>
<keyword evidence="1" id="KW-0472">Membrane</keyword>